<dbReference type="PROSITE" id="PS51203">
    <property type="entry name" value="CS"/>
    <property type="match status" value="1"/>
</dbReference>
<feature type="domain" description="CS" evidence="8">
    <location>
        <begin position="182"/>
        <end position="279"/>
    </location>
</feature>
<feature type="region of interest" description="Disordered" evidence="7">
    <location>
        <begin position="64"/>
        <end position="94"/>
    </location>
</feature>
<dbReference type="FunFam" id="2.60.40.790:FF:000001">
    <property type="entry name" value="Nuclear migration protein nudC"/>
    <property type="match status" value="1"/>
</dbReference>
<evidence type="ECO:0000256" key="4">
    <source>
        <dbReference type="ARBA" id="ARBA00022490"/>
    </source>
</evidence>
<evidence type="ECO:0000313" key="9">
    <source>
        <dbReference type="EMBL" id="CAD8127043.1"/>
    </source>
</evidence>
<reference evidence="9" key="1">
    <citation type="submission" date="2021-01" db="EMBL/GenBank/DDBJ databases">
        <authorList>
            <consortium name="Genoscope - CEA"/>
            <person name="William W."/>
        </authorList>
    </citation>
    <scope>NUCLEOTIDE SEQUENCE</scope>
</reference>
<dbReference type="OrthoDB" id="416217at2759"/>
<comment type="subcellular location">
    <subcellularLocation>
        <location evidence="1">Cytoplasm</location>
    </subcellularLocation>
</comment>
<comment type="caution">
    <text evidence="9">The sequence shown here is derived from an EMBL/GenBank/DDBJ whole genome shotgun (WGS) entry which is preliminary data.</text>
</comment>
<evidence type="ECO:0000259" key="8">
    <source>
        <dbReference type="PROSITE" id="PS51203"/>
    </source>
</evidence>
<dbReference type="AlphaFoldDB" id="A0A8S1RIC5"/>
<name>A0A8S1RIC5_9CILI</name>
<evidence type="ECO:0000256" key="2">
    <source>
        <dbReference type="ARBA" id="ARBA00010513"/>
    </source>
</evidence>
<dbReference type="Proteomes" id="UP000692954">
    <property type="component" value="Unassembled WGS sequence"/>
</dbReference>
<accession>A0A8S1RIC5</accession>
<dbReference type="PANTHER" id="PTHR12356">
    <property type="entry name" value="NUCLEAR MOVEMENT PROTEIN NUDC"/>
    <property type="match status" value="1"/>
</dbReference>
<protein>
    <recommendedName>
        <fullName evidence="3">Nuclear migration protein nudC</fullName>
    </recommendedName>
    <alternativeName>
        <fullName evidence="6">Nuclear distribution protein C homolog</fullName>
    </alternativeName>
</protein>
<dbReference type="GO" id="GO:0005737">
    <property type="term" value="C:cytoplasm"/>
    <property type="evidence" value="ECO:0007669"/>
    <property type="project" value="UniProtKB-SubCell"/>
</dbReference>
<comment type="similarity">
    <text evidence="2">Belongs to the nudC family.</text>
</comment>
<dbReference type="PANTHER" id="PTHR12356:SF3">
    <property type="entry name" value="NUCLEAR MIGRATION PROTEIN NUDC"/>
    <property type="match status" value="1"/>
</dbReference>
<evidence type="ECO:0000256" key="1">
    <source>
        <dbReference type="ARBA" id="ARBA00004496"/>
    </source>
</evidence>
<evidence type="ECO:0000313" key="10">
    <source>
        <dbReference type="Proteomes" id="UP000692954"/>
    </source>
</evidence>
<sequence>MTDENKYDGLFMTIMQQTKDINIFFDAAFGFLRRHTDFFQDQKAAEKVITESCAKNFVKFQSEKVDKDKKEEQRKQREEQRKREKEAAEKAKKEAEQLQQQQLLKQQQEKLEQQKQQQQQQQQQQQESLDPSIPIYQPVLKVPEQKPKEPEKKEGEGEAKEGEKKEGEKKDDNEKPPVGNGGRTERYIWTQTLEEVQVYIPIPSSITSKQLNVKIEACSLQVGIKGQPLIINGQLFEKIQSDESTWLLTDGEIQDYKGKYIHISITKYSGQMNWWACVIKGDLEINTQKISPEPSQLSDLDGDTRGTVEKMMFDMRQKQMGLPTSEELEKKNKLSQFMKAHPEMDFSKCKFN</sequence>
<dbReference type="GO" id="GO:0051082">
    <property type="term" value="F:unfolded protein binding"/>
    <property type="evidence" value="ECO:0007669"/>
    <property type="project" value="TreeGrafter"/>
</dbReference>
<feature type="compositionally biased region" description="Basic and acidic residues" evidence="7">
    <location>
        <begin position="143"/>
        <end position="175"/>
    </location>
</feature>
<keyword evidence="5" id="KW-0597">Phosphoprotein</keyword>
<keyword evidence="4" id="KW-0963">Cytoplasm</keyword>
<evidence type="ECO:0000256" key="7">
    <source>
        <dbReference type="SAM" id="MobiDB-lite"/>
    </source>
</evidence>
<dbReference type="GO" id="GO:0006457">
    <property type="term" value="P:protein folding"/>
    <property type="evidence" value="ECO:0007669"/>
    <property type="project" value="TreeGrafter"/>
</dbReference>
<gene>
    <name evidence="9" type="ORF">PSON_ATCC_30995.1.T1720094</name>
</gene>
<evidence type="ECO:0000256" key="3">
    <source>
        <dbReference type="ARBA" id="ARBA00017641"/>
    </source>
</evidence>
<dbReference type="Pfam" id="PF04969">
    <property type="entry name" value="CS"/>
    <property type="match status" value="1"/>
</dbReference>
<dbReference type="EMBL" id="CAJJDN010000172">
    <property type="protein sequence ID" value="CAD8127043.1"/>
    <property type="molecule type" value="Genomic_DNA"/>
</dbReference>
<proteinExistence type="inferred from homology"/>
<keyword evidence="10" id="KW-1185">Reference proteome</keyword>
<dbReference type="InterPro" id="IPR025934">
    <property type="entry name" value="NudC_N_dom"/>
</dbReference>
<feature type="region of interest" description="Disordered" evidence="7">
    <location>
        <begin position="139"/>
        <end position="185"/>
    </location>
</feature>
<dbReference type="CDD" id="cd06467">
    <property type="entry name" value="p23_NUDC_like"/>
    <property type="match status" value="1"/>
</dbReference>
<dbReference type="InterPro" id="IPR007052">
    <property type="entry name" value="CS_dom"/>
</dbReference>
<organism evidence="9 10">
    <name type="scientific">Paramecium sonneborni</name>
    <dbReference type="NCBI Taxonomy" id="65129"/>
    <lineage>
        <taxon>Eukaryota</taxon>
        <taxon>Sar</taxon>
        <taxon>Alveolata</taxon>
        <taxon>Ciliophora</taxon>
        <taxon>Intramacronucleata</taxon>
        <taxon>Oligohymenophorea</taxon>
        <taxon>Peniculida</taxon>
        <taxon>Parameciidae</taxon>
        <taxon>Paramecium</taxon>
    </lineage>
</organism>
<evidence type="ECO:0000256" key="6">
    <source>
        <dbReference type="ARBA" id="ARBA00030427"/>
    </source>
</evidence>
<dbReference type="Pfam" id="PF14050">
    <property type="entry name" value="Nudc_N"/>
    <property type="match status" value="1"/>
</dbReference>
<dbReference type="InterPro" id="IPR037898">
    <property type="entry name" value="NudC_fam"/>
</dbReference>
<evidence type="ECO:0000256" key="5">
    <source>
        <dbReference type="ARBA" id="ARBA00022553"/>
    </source>
</evidence>